<dbReference type="EMBL" id="VUNN01000006">
    <property type="protein sequence ID" value="MSU06058.1"/>
    <property type="molecule type" value="Genomic_DNA"/>
</dbReference>
<comment type="caution">
    <text evidence="5">The sequence shown here is derived from an EMBL/GenBank/DDBJ whole genome shotgun (WGS) entry which is preliminary data.</text>
</comment>
<dbReference type="SUPFAM" id="SSF53613">
    <property type="entry name" value="Ribokinase-like"/>
    <property type="match status" value="1"/>
</dbReference>
<proteinExistence type="inferred from homology"/>
<organism evidence="5 6">
    <name type="scientific">Bullifex porci</name>
    <dbReference type="NCBI Taxonomy" id="2606638"/>
    <lineage>
        <taxon>Bacteria</taxon>
        <taxon>Pseudomonadati</taxon>
        <taxon>Spirochaetota</taxon>
        <taxon>Spirochaetia</taxon>
        <taxon>Spirochaetales</taxon>
        <taxon>Spirochaetaceae</taxon>
        <taxon>Bullifex</taxon>
    </lineage>
</organism>
<dbReference type="AlphaFoldDB" id="A0A7X2PBY9"/>
<gene>
    <name evidence="5" type="ORF">FYJ80_04620</name>
</gene>
<evidence type="ECO:0000256" key="2">
    <source>
        <dbReference type="ARBA" id="ARBA00022679"/>
    </source>
</evidence>
<dbReference type="InterPro" id="IPR052700">
    <property type="entry name" value="Carb_kinase_PfkB-like"/>
</dbReference>
<dbReference type="GO" id="GO:0016301">
    <property type="term" value="F:kinase activity"/>
    <property type="evidence" value="ECO:0007669"/>
    <property type="project" value="UniProtKB-KW"/>
</dbReference>
<comment type="similarity">
    <text evidence="1">Belongs to the carbohydrate kinase PfkB family.</text>
</comment>
<dbReference type="Proteomes" id="UP000460549">
    <property type="component" value="Unassembled WGS sequence"/>
</dbReference>
<evidence type="ECO:0000256" key="1">
    <source>
        <dbReference type="ARBA" id="ARBA00010688"/>
    </source>
</evidence>
<name>A0A7X2PBY9_9SPIO</name>
<dbReference type="RefSeq" id="WP_154425034.1">
    <property type="nucleotide sequence ID" value="NZ_JAQYGB010000015.1"/>
</dbReference>
<keyword evidence="2" id="KW-0808">Transferase</keyword>
<dbReference type="CDD" id="cd01166">
    <property type="entry name" value="KdgK"/>
    <property type="match status" value="1"/>
</dbReference>
<evidence type="ECO:0000256" key="3">
    <source>
        <dbReference type="ARBA" id="ARBA00022777"/>
    </source>
</evidence>
<dbReference type="InterPro" id="IPR011611">
    <property type="entry name" value="PfkB_dom"/>
</dbReference>
<dbReference type="InterPro" id="IPR029056">
    <property type="entry name" value="Ribokinase-like"/>
</dbReference>
<reference evidence="5 6" key="1">
    <citation type="submission" date="2019-08" db="EMBL/GenBank/DDBJ databases">
        <title>In-depth cultivation of the pig gut microbiome towards novel bacterial diversity and tailored functional studies.</title>
        <authorList>
            <person name="Wylensek D."/>
            <person name="Hitch T.C.A."/>
            <person name="Clavel T."/>
        </authorList>
    </citation>
    <scope>NUCLEOTIDE SEQUENCE [LARGE SCALE GENOMIC DNA]</scope>
    <source>
        <strain evidence="5 6">NM-380-WT-3C1</strain>
    </source>
</reference>
<keyword evidence="6" id="KW-1185">Reference proteome</keyword>
<sequence>MTNKYVTFGEVMLRLKSPERTRLFQTPSLEATFGGGEANVSVSLSIFGEKAKFVTAVPENAVGEACVRELMKYGVDTSDIKQVKGSRLGIYYLETGANQRPSLVVYDRADSAIANAKPEDFDFAAILDGATWFHTTGITPAISQGAADCALAAMKAAKAAGATVSIDLNYRKKLWNYGKKAPEVMRELVKYADVIIANEEDIQKCLGIEADSDVTSGELDTKVYENLAAEVKKQFPNVSVVAITLRESKSADRNGWSAALSGKTGFYLSRHYEITDIIDRVGGGDSFAAGIIYGLSHYEDEQYAINFAVASSCLKHSIDGDFNLSRLSEVEALCKGDGSGRVQR</sequence>
<accession>A0A7X2PBY9</accession>
<evidence type="ECO:0000313" key="5">
    <source>
        <dbReference type="EMBL" id="MSU06058.1"/>
    </source>
</evidence>
<dbReference type="Pfam" id="PF00294">
    <property type="entry name" value="PfkB"/>
    <property type="match status" value="1"/>
</dbReference>
<keyword evidence="3 5" id="KW-0418">Kinase</keyword>
<feature type="domain" description="Carbohydrate kinase PfkB" evidence="4">
    <location>
        <begin position="4"/>
        <end position="314"/>
    </location>
</feature>
<dbReference type="Gene3D" id="3.40.1190.20">
    <property type="match status" value="1"/>
</dbReference>
<protein>
    <submittedName>
        <fullName evidence="5">Sugar kinase</fullName>
    </submittedName>
</protein>
<dbReference type="PANTHER" id="PTHR43320:SF2">
    <property type="entry name" value="2-DEHYDRO-3-DEOXYGLUCONOKINASE_2-DEHYDRO-3-DEOXYGALACTONOKINASE"/>
    <property type="match status" value="1"/>
</dbReference>
<evidence type="ECO:0000259" key="4">
    <source>
        <dbReference type="Pfam" id="PF00294"/>
    </source>
</evidence>
<dbReference type="PANTHER" id="PTHR43320">
    <property type="entry name" value="SUGAR KINASE"/>
    <property type="match status" value="1"/>
</dbReference>
<evidence type="ECO:0000313" key="6">
    <source>
        <dbReference type="Proteomes" id="UP000460549"/>
    </source>
</evidence>